<accession>A0A6J5MLD5</accession>
<name>A0A6J5MLD5_9CAUD</name>
<evidence type="ECO:0000313" key="1">
    <source>
        <dbReference type="EMBL" id="CAB4147905.1"/>
    </source>
</evidence>
<sequence>MTPKETAFKLYFEFYRDIIANSEKAKQCAVISVKNILNSHIIKGQGSPDEVFKYWSNVINEINKL</sequence>
<protein>
    <submittedName>
        <fullName evidence="1">Uncharacterized protein</fullName>
    </submittedName>
</protein>
<proteinExistence type="predicted"/>
<organism evidence="1">
    <name type="scientific">uncultured Caudovirales phage</name>
    <dbReference type="NCBI Taxonomy" id="2100421"/>
    <lineage>
        <taxon>Viruses</taxon>
        <taxon>Duplodnaviria</taxon>
        <taxon>Heunggongvirae</taxon>
        <taxon>Uroviricota</taxon>
        <taxon>Caudoviricetes</taxon>
        <taxon>Peduoviridae</taxon>
        <taxon>Maltschvirus</taxon>
        <taxon>Maltschvirus maltsch</taxon>
    </lineage>
</organism>
<gene>
    <name evidence="1" type="ORF">UFOVP516_53</name>
</gene>
<reference evidence="1" key="1">
    <citation type="submission" date="2020-04" db="EMBL/GenBank/DDBJ databases">
        <authorList>
            <person name="Chiriac C."/>
            <person name="Salcher M."/>
            <person name="Ghai R."/>
            <person name="Kavagutti S V."/>
        </authorList>
    </citation>
    <scope>NUCLEOTIDE SEQUENCE</scope>
</reference>
<dbReference type="EMBL" id="LR796480">
    <property type="protein sequence ID" value="CAB4147905.1"/>
    <property type="molecule type" value="Genomic_DNA"/>
</dbReference>